<evidence type="ECO:0000313" key="5">
    <source>
        <dbReference type="EMBL" id="RPF57570.1"/>
    </source>
</evidence>
<dbReference type="Proteomes" id="UP000277108">
    <property type="component" value="Unassembled WGS sequence"/>
</dbReference>
<feature type="transmembrane region" description="Helical" evidence="4">
    <location>
        <begin position="12"/>
        <end position="35"/>
    </location>
</feature>
<comment type="subcellular location">
    <subcellularLocation>
        <location evidence="1">Membrane</location>
        <topology evidence="1">Multi-pass membrane protein</topology>
    </subcellularLocation>
</comment>
<protein>
    <submittedName>
        <fullName evidence="5">Multisubunit sodium/proton antiporter MrpG subunit</fullName>
    </submittedName>
</protein>
<dbReference type="PANTHER" id="PTHR34703:SF1">
    <property type="entry name" value="ANTIPORTER SUBUNIT MNHG2-RELATED"/>
    <property type="match status" value="1"/>
</dbReference>
<keyword evidence="4" id="KW-0812">Transmembrane</keyword>
<feature type="transmembrane region" description="Helical" evidence="4">
    <location>
        <begin position="47"/>
        <end position="66"/>
    </location>
</feature>
<dbReference type="NCBIfam" id="NF009314">
    <property type="entry name" value="PRK12674.1-2"/>
    <property type="match status" value="1"/>
</dbReference>
<feature type="transmembrane region" description="Helical" evidence="4">
    <location>
        <begin position="72"/>
        <end position="92"/>
    </location>
</feature>
<keyword evidence="3" id="KW-0813">Transport</keyword>
<evidence type="ECO:0000256" key="3">
    <source>
        <dbReference type="ARBA" id="ARBA00022449"/>
    </source>
</evidence>
<gene>
    <name evidence="5" type="ORF">EDD62_0191</name>
</gene>
<dbReference type="GO" id="GO:0016020">
    <property type="term" value="C:membrane"/>
    <property type="evidence" value="ECO:0007669"/>
    <property type="project" value="UniProtKB-SubCell"/>
</dbReference>
<reference evidence="5 6" key="1">
    <citation type="submission" date="2018-11" db="EMBL/GenBank/DDBJ databases">
        <title>Genomic Encyclopedia of Type Strains, Phase IV (KMG-IV): sequencing the most valuable type-strain genomes for metagenomic binning, comparative biology and taxonomic classification.</title>
        <authorList>
            <person name="Goeker M."/>
        </authorList>
    </citation>
    <scope>NUCLEOTIDE SEQUENCE [LARGE SCALE GENOMIC DNA]</scope>
    <source>
        <strain evidence="5 6">DSM 29158</strain>
    </source>
</reference>
<evidence type="ECO:0000313" key="6">
    <source>
        <dbReference type="Proteomes" id="UP000277108"/>
    </source>
</evidence>
<accession>A0A3N5BRB0</accession>
<dbReference type="InterPro" id="IPR005133">
    <property type="entry name" value="PhaG_MnhG_YufB"/>
</dbReference>
<dbReference type="AlphaFoldDB" id="A0A3N5BRB0"/>
<dbReference type="Pfam" id="PF03334">
    <property type="entry name" value="PhaG_MnhG_YufB"/>
    <property type="match status" value="1"/>
</dbReference>
<sequence>MNDLIQNIAISFIMVLILIGALLSLVSTIGLLRLPDVYTRTHAASKASTLGVMMMMFGTFLYFWIVKGHFNAELFLAVLFIFITAPVGAHLITRSAYYYGVEPSKSTSHDDLKETNVDQS</sequence>
<organism evidence="5 6">
    <name type="scientific">Abyssicoccus albus</name>
    <dbReference type="NCBI Taxonomy" id="1817405"/>
    <lineage>
        <taxon>Bacteria</taxon>
        <taxon>Bacillati</taxon>
        <taxon>Bacillota</taxon>
        <taxon>Bacilli</taxon>
        <taxon>Bacillales</taxon>
        <taxon>Abyssicoccaceae</taxon>
    </lineage>
</organism>
<comment type="similarity">
    <text evidence="2">Belongs to the CPA3 antiporters (TC 2.A.63) subunit G family.</text>
</comment>
<proteinExistence type="inferred from homology"/>
<name>A0A3N5BRB0_9BACL</name>
<dbReference type="OrthoDB" id="9806575at2"/>
<keyword evidence="6" id="KW-1185">Reference proteome</keyword>
<dbReference type="GO" id="GO:0015385">
    <property type="term" value="F:sodium:proton antiporter activity"/>
    <property type="evidence" value="ECO:0007669"/>
    <property type="project" value="TreeGrafter"/>
</dbReference>
<keyword evidence="4" id="KW-1133">Transmembrane helix</keyword>
<dbReference type="PANTHER" id="PTHR34703">
    <property type="entry name" value="ANTIPORTER SUBUNIT MNHG2-RELATED"/>
    <property type="match status" value="1"/>
</dbReference>
<comment type="caution">
    <text evidence="5">The sequence shown here is derived from an EMBL/GenBank/DDBJ whole genome shotgun (WGS) entry which is preliminary data.</text>
</comment>
<dbReference type="EMBL" id="RKRK01000002">
    <property type="protein sequence ID" value="RPF57570.1"/>
    <property type="molecule type" value="Genomic_DNA"/>
</dbReference>
<dbReference type="NCBIfam" id="TIGR01300">
    <property type="entry name" value="CPA3_mnhG_phaG"/>
    <property type="match status" value="1"/>
</dbReference>
<keyword evidence="3" id="KW-0050">Antiport</keyword>
<dbReference type="RefSeq" id="WP_123807187.1">
    <property type="nucleotide sequence ID" value="NZ_RKRK01000002.1"/>
</dbReference>
<evidence type="ECO:0000256" key="1">
    <source>
        <dbReference type="ARBA" id="ARBA00004141"/>
    </source>
</evidence>
<evidence type="ECO:0000256" key="2">
    <source>
        <dbReference type="ARBA" id="ARBA00008404"/>
    </source>
</evidence>
<keyword evidence="4" id="KW-0472">Membrane</keyword>
<evidence type="ECO:0000256" key="4">
    <source>
        <dbReference type="SAM" id="Phobius"/>
    </source>
</evidence>